<dbReference type="AlphaFoldDB" id="V5BLD9"/>
<comment type="caution">
    <text evidence="23">The sequence shown here is derived from an EMBL/GenBank/DDBJ whole genome shotgun (WGS) entry which is preliminary data.</text>
</comment>
<dbReference type="SUPFAM" id="SSF55874">
    <property type="entry name" value="ATPase domain of HSP90 chaperone/DNA topoisomerase II/histidine kinase"/>
    <property type="match status" value="1"/>
</dbReference>
<comment type="subunit">
    <text evidence="14">At low DSF concentrations, interacts with RpfF.</text>
</comment>
<evidence type="ECO:0000256" key="6">
    <source>
        <dbReference type="ARBA" id="ARBA00022679"/>
    </source>
</evidence>
<evidence type="ECO:0000313" key="23">
    <source>
        <dbReference type="EMBL" id="ESS74120.1"/>
    </source>
</evidence>
<evidence type="ECO:0000256" key="14">
    <source>
        <dbReference type="ARBA" id="ARBA00064003"/>
    </source>
</evidence>
<evidence type="ECO:0000256" key="7">
    <source>
        <dbReference type="ARBA" id="ARBA00022692"/>
    </source>
</evidence>
<evidence type="ECO:0000259" key="22">
    <source>
        <dbReference type="PROSITE" id="PS50894"/>
    </source>
</evidence>
<keyword evidence="8" id="KW-0547">Nucleotide-binding</keyword>
<dbReference type="SMART" id="SM00388">
    <property type="entry name" value="HisKA"/>
    <property type="match status" value="1"/>
</dbReference>
<dbReference type="Pfam" id="PF13426">
    <property type="entry name" value="PAS_9"/>
    <property type="match status" value="1"/>
</dbReference>
<dbReference type="CDD" id="cd00082">
    <property type="entry name" value="HisKA"/>
    <property type="match status" value="1"/>
</dbReference>
<organism evidence="23 24">
    <name type="scientific">Methyloglobulus morosus KoM1</name>
    <dbReference type="NCBI Taxonomy" id="1116472"/>
    <lineage>
        <taxon>Bacteria</taxon>
        <taxon>Pseudomonadati</taxon>
        <taxon>Pseudomonadota</taxon>
        <taxon>Gammaproteobacteria</taxon>
        <taxon>Methylococcales</taxon>
        <taxon>Methylococcaceae</taxon>
        <taxon>Methyloglobulus</taxon>
    </lineage>
</organism>
<name>V5BLD9_9GAMM</name>
<evidence type="ECO:0000256" key="11">
    <source>
        <dbReference type="ARBA" id="ARBA00022989"/>
    </source>
</evidence>
<feature type="modified residue" description="4-aspartylphosphate" evidence="17">
    <location>
        <position position="606"/>
    </location>
</feature>
<keyword evidence="13" id="KW-0472">Membrane</keyword>
<dbReference type="Pfam" id="PF00072">
    <property type="entry name" value="Response_reg"/>
    <property type="match status" value="2"/>
</dbReference>
<dbReference type="InterPro" id="IPR001610">
    <property type="entry name" value="PAC"/>
</dbReference>
<evidence type="ECO:0000259" key="20">
    <source>
        <dbReference type="PROSITE" id="PS50112"/>
    </source>
</evidence>
<evidence type="ECO:0000259" key="21">
    <source>
        <dbReference type="PROSITE" id="PS50113"/>
    </source>
</evidence>
<comment type="subcellular location">
    <subcellularLocation>
        <location evidence="2">Cell membrane</location>
        <topology evidence="2">Multi-pass membrane protein</topology>
    </subcellularLocation>
</comment>
<dbReference type="SUPFAM" id="SSF52172">
    <property type="entry name" value="CheY-like"/>
    <property type="match status" value="2"/>
</dbReference>
<dbReference type="PROSITE" id="PS50894">
    <property type="entry name" value="HPT"/>
    <property type="match status" value="1"/>
</dbReference>
<dbReference type="OrthoDB" id="9810730at2"/>
<evidence type="ECO:0000256" key="12">
    <source>
        <dbReference type="ARBA" id="ARBA00023012"/>
    </source>
</evidence>
<dbReference type="Pfam" id="PF01627">
    <property type="entry name" value="Hpt"/>
    <property type="match status" value="1"/>
</dbReference>
<dbReference type="EMBL" id="AYLO01000003">
    <property type="protein sequence ID" value="ESS74120.1"/>
    <property type="molecule type" value="Genomic_DNA"/>
</dbReference>
<dbReference type="PROSITE" id="PS50110">
    <property type="entry name" value="RESPONSE_REGULATORY"/>
    <property type="match status" value="2"/>
</dbReference>
<dbReference type="Pfam" id="PF08448">
    <property type="entry name" value="PAS_4"/>
    <property type="match status" value="1"/>
</dbReference>
<dbReference type="InterPro" id="IPR004358">
    <property type="entry name" value="Sig_transdc_His_kin-like_C"/>
</dbReference>
<dbReference type="Proteomes" id="UP000017842">
    <property type="component" value="Unassembled WGS sequence"/>
</dbReference>
<dbReference type="SUPFAM" id="SSF55785">
    <property type="entry name" value="PYP-like sensor domain (PAS domain)"/>
    <property type="match status" value="2"/>
</dbReference>
<dbReference type="SUPFAM" id="SSF47226">
    <property type="entry name" value="Histidine-containing phosphotransfer domain, HPT domain"/>
    <property type="match status" value="1"/>
</dbReference>
<dbReference type="SUPFAM" id="SSF47384">
    <property type="entry name" value="Homodimeric domain of signal transducing histidine kinase"/>
    <property type="match status" value="1"/>
</dbReference>
<keyword evidence="7" id="KW-0812">Transmembrane</keyword>
<dbReference type="eggNOG" id="COG2205">
    <property type="taxonomic scope" value="Bacteria"/>
</dbReference>
<dbReference type="SMART" id="SM00091">
    <property type="entry name" value="PAS"/>
    <property type="match status" value="2"/>
</dbReference>
<evidence type="ECO:0000256" key="3">
    <source>
        <dbReference type="ARBA" id="ARBA00012438"/>
    </source>
</evidence>
<dbReference type="SMART" id="SM00448">
    <property type="entry name" value="REC"/>
    <property type="match status" value="2"/>
</dbReference>
<evidence type="ECO:0000256" key="13">
    <source>
        <dbReference type="ARBA" id="ARBA00023136"/>
    </source>
</evidence>
<dbReference type="NCBIfam" id="TIGR00229">
    <property type="entry name" value="sensory_box"/>
    <property type="match status" value="2"/>
</dbReference>
<dbReference type="InterPro" id="IPR036097">
    <property type="entry name" value="HisK_dim/P_sf"/>
</dbReference>
<dbReference type="GO" id="GO:0000155">
    <property type="term" value="F:phosphorelay sensor kinase activity"/>
    <property type="evidence" value="ECO:0007669"/>
    <property type="project" value="InterPro"/>
</dbReference>
<evidence type="ECO:0000313" key="24">
    <source>
        <dbReference type="Proteomes" id="UP000017842"/>
    </source>
</evidence>
<evidence type="ECO:0000256" key="10">
    <source>
        <dbReference type="ARBA" id="ARBA00022840"/>
    </source>
</evidence>
<keyword evidence="11" id="KW-1133">Transmembrane helix</keyword>
<dbReference type="STRING" id="1116472.MGMO_3c00020"/>
<dbReference type="eggNOG" id="COG0642">
    <property type="taxonomic scope" value="Bacteria"/>
</dbReference>
<dbReference type="GO" id="GO:0005886">
    <property type="term" value="C:plasma membrane"/>
    <property type="evidence" value="ECO:0007669"/>
    <property type="project" value="UniProtKB-SubCell"/>
</dbReference>
<dbReference type="PANTHER" id="PTHR45339:SF1">
    <property type="entry name" value="HYBRID SIGNAL TRANSDUCTION HISTIDINE KINASE J"/>
    <property type="match status" value="1"/>
</dbReference>
<keyword evidence="24" id="KW-1185">Reference proteome</keyword>
<keyword evidence="5 17" id="KW-0597">Phosphoprotein</keyword>
<dbReference type="Pfam" id="PF02518">
    <property type="entry name" value="HATPase_c"/>
    <property type="match status" value="1"/>
</dbReference>
<evidence type="ECO:0000259" key="19">
    <source>
        <dbReference type="PROSITE" id="PS50110"/>
    </source>
</evidence>
<dbReference type="InterPro" id="IPR000014">
    <property type="entry name" value="PAS"/>
</dbReference>
<dbReference type="Gene3D" id="1.10.287.130">
    <property type="match status" value="1"/>
</dbReference>
<keyword evidence="4" id="KW-1003">Cell membrane</keyword>
<feature type="modified residue" description="Phosphohistidine" evidence="16">
    <location>
        <position position="883"/>
    </location>
</feature>
<dbReference type="InterPro" id="IPR036890">
    <property type="entry name" value="HATPase_C_sf"/>
</dbReference>
<dbReference type="CDD" id="cd16922">
    <property type="entry name" value="HATPase_EvgS-ArcB-TorS-like"/>
    <property type="match status" value="1"/>
</dbReference>
<dbReference type="SMART" id="SM00086">
    <property type="entry name" value="PAC"/>
    <property type="match status" value="2"/>
</dbReference>
<evidence type="ECO:0000259" key="18">
    <source>
        <dbReference type="PROSITE" id="PS50109"/>
    </source>
</evidence>
<dbReference type="eggNOG" id="COG2198">
    <property type="taxonomic scope" value="Bacteria"/>
</dbReference>
<dbReference type="PROSITE" id="PS50113">
    <property type="entry name" value="PAC"/>
    <property type="match status" value="2"/>
</dbReference>
<dbReference type="CDD" id="cd00130">
    <property type="entry name" value="PAS"/>
    <property type="match status" value="2"/>
</dbReference>
<dbReference type="InterPro" id="IPR036641">
    <property type="entry name" value="HPT_dom_sf"/>
</dbReference>
<dbReference type="EC" id="2.7.13.3" evidence="3"/>
<feature type="domain" description="HPt" evidence="22">
    <location>
        <begin position="844"/>
        <end position="942"/>
    </location>
</feature>
<keyword evidence="9" id="KW-0418">Kinase</keyword>
<evidence type="ECO:0000256" key="16">
    <source>
        <dbReference type="PROSITE-ProRule" id="PRU00110"/>
    </source>
</evidence>
<feature type="domain" description="Histidine kinase" evidence="18">
    <location>
        <begin position="309"/>
        <end position="530"/>
    </location>
</feature>
<reference evidence="23 24" key="1">
    <citation type="journal article" date="2013" name="Genome Announc.">
        <title>Draft Genome Sequence of the Methanotrophic Gammaproteobacterium Methyloglobulus morosus DSM 22980 Strain KoM1.</title>
        <authorList>
            <person name="Poehlein A."/>
            <person name="Deutzmann J.S."/>
            <person name="Daniel R."/>
            <person name="Simeonova D.D."/>
        </authorList>
    </citation>
    <scope>NUCLEOTIDE SEQUENCE [LARGE SCALE GENOMIC DNA]</scope>
    <source>
        <strain evidence="23 24">KoM1</strain>
    </source>
</reference>
<keyword evidence="6 23" id="KW-0808">Transferase</keyword>
<dbReference type="Gene3D" id="1.20.120.160">
    <property type="entry name" value="HPT domain"/>
    <property type="match status" value="1"/>
</dbReference>
<dbReference type="InterPro" id="IPR035965">
    <property type="entry name" value="PAS-like_dom_sf"/>
</dbReference>
<feature type="domain" description="Response regulatory" evidence="19">
    <location>
        <begin position="695"/>
        <end position="811"/>
    </location>
</feature>
<feature type="domain" description="PAS" evidence="20">
    <location>
        <begin position="40"/>
        <end position="89"/>
    </location>
</feature>
<dbReference type="PROSITE" id="PS50109">
    <property type="entry name" value="HIS_KIN"/>
    <property type="match status" value="1"/>
</dbReference>
<dbReference type="InterPro" id="IPR008207">
    <property type="entry name" value="Sig_transdc_His_kin_Hpt_dom"/>
</dbReference>
<keyword evidence="12" id="KW-0902">Two-component regulatory system</keyword>
<dbReference type="InterPro" id="IPR000700">
    <property type="entry name" value="PAS-assoc_C"/>
</dbReference>
<dbReference type="RefSeq" id="WP_023492966.1">
    <property type="nucleotide sequence ID" value="NZ_AYLO01000003.1"/>
</dbReference>
<gene>
    <name evidence="23" type="primary">gacS</name>
    <name evidence="23" type="ORF">MGMO_3c00020</name>
</gene>
<comment type="catalytic activity">
    <reaction evidence="1">
        <text>ATP + protein L-histidine = ADP + protein N-phospho-L-histidine.</text>
        <dbReference type="EC" id="2.7.13.3"/>
    </reaction>
</comment>
<accession>V5BLD9</accession>
<dbReference type="PRINTS" id="PR00344">
    <property type="entry name" value="BCTRLSENSOR"/>
</dbReference>
<dbReference type="FunFam" id="3.30.565.10:FF:000010">
    <property type="entry name" value="Sensor histidine kinase RcsC"/>
    <property type="match status" value="1"/>
</dbReference>
<feature type="modified residue" description="4-aspartylphosphate" evidence="17">
    <location>
        <position position="744"/>
    </location>
</feature>
<dbReference type="InterPro" id="IPR003594">
    <property type="entry name" value="HATPase_dom"/>
</dbReference>
<dbReference type="Pfam" id="PF00512">
    <property type="entry name" value="HisKA"/>
    <property type="match status" value="1"/>
</dbReference>
<dbReference type="InterPro" id="IPR011006">
    <property type="entry name" value="CheY-like_superfamily"/>
</dbReference>
<evidence type="ECO:0000256" key="1">
    <source>
        <dbReference type="ARBA" id="ARBA00000085"/>
    </source>
</evidence>
<evidence type="ECO:0000256" key="8">
    <source>
        <dbReference type="ARBA" id="ARBA00022741"/>
    </source>
</evidence>
<evidence type="ECO:0000256" key="9">
    <source>
        <dbReference type="ARBA" id="ARBA00022777"/>
    </source>
</evidence>
<dbReference type="GO" id="GO:0005524">
    <property type="term" value="F:ATP binding"/>
    <property type="evidence" value="ECO:0007669"/>
    <property type="project" value="UniProtKB-KW"/>
</dbReference>
<dbReference type="PROSITE" id="PS50112">
    <property type="entry name" value="PAS"/>
    <property type="match status" value="2"/>
</dbReference>
<dbReference type="Gene3D" id="3.30.450.20">
    <property type="entry name" value="PAS domain"/>
    <property type="match status" value="2"/>
</dbReference>
<dbReference type="CDD" id="cd17546">
    <property type="entry name" value="REC_hyHK_CKI1_RcsC-like"/>
    <property type="match status" value="1"/>
</dbReference>
<keyword evidence="10" id="KW-0067">ATP-binding</keyword>
<evidence type="ECO:0000256" key="15">
    <source>
        <dbReference type="ARBA" id="ARBA00068150"/>
    </source>
</evidence>
<dbReference type="InterPro" id="IPR013656">
    <property type="entry name" value="PAS_4"/>
</dbReference>
<dbReference type="InterPro" id="IPR005467">
    <property type="entry name" value="His_kinase_dom"/>
</dbReference>
<dbReference type="InterPro" id="IPR003661">
    <property type="entry name" value="HisK_dim/P_dom"/>
</dbReference>
<dbReference type="InterPro" id="IPR001789">
    <property type="entry name" value="Sig_transdc_resp-reg_receiver"/>
</dbReference>
<evidence type="ECO:0000256" key="5">
    <source>
        <dbReference type="ARBA" id="ARBA00022553"/>
    </source>
</evidence>
<sequence>MPQKIDDPPILNIADDTFDGIFEIHRQEALLKTGALQSAIFNSANFSSIATDAKGVIQIFNVGAERMLGYAAAEVMNKITPADISDPQEVIARAEALSVELGTPITPGFEALVFKASRGIEDIYELTYIRKDGSRFPAVVSVTALRDAQDTIIGYLLIGTDNTERKKAEESIKAASQYARSLLEASLDPLMTISAQGKITDVNAATEQVSGVSRAQLIGSDFADYFTDPGKAREGYEQVFSQGFVTDYPLAIRHVSGKITEVLYNSSLYRDGNGNVLGVFAAARDITERKRAEETAQAALLAKSQFLANMSHEIRTPMNAILGLTRIVMESDLKPEQREQLDKVRRSGRALVRIIDDILDFSRIEAGRMAIEWIPMRVEAVLLEVSELLGLQAEEKGLELFLDIEQDTPLLVMGDPFRLVQILNNLVGNAIKFTDNGEIHISVRVERQGEATHTLRFNVCDTGIGITPDQVGVLFQPFSQADSSTTRKFGGSGLGLAIVKKLVELLGGQITLNSTVGKGTNVAFTIEVGIASEDRRNVAHIGCESQQMCGKRVLLVDDQATSRQILSLLLKAWGMEAIEAENGEEALARVAEANRIGQPFYAVLLDWRMPGMSGLDVAVELRAQEVANGTATLLPILMVTGFNKLLLQQPEVSCISGVLTKPVLPSSLFDALMHGEILRVHTVEELNTLRFDSVRVLLVEDNELNQEVAASIIRKRGATLTIAWNGVEAVALVQQQAFDLVLMDLHMPIMGGIEATRQIRELKQGKNLPIVAMTAAVMAEDRERCLAIGMVDFIPKPVEPEDIVRVLRTYTQSGAEIPSPAPSMAQEGEPVLDLVKGLSRLDGDQALQQRLLLSFVECYHDLTERLDELLNKGVTSDAIELIHAVKGVASNLGAVALTEASRRLLEELRSAALQESRAVFDAILIETLRQMQQHIGDYEQPDRIKTAVTTLVSLKEALLPLEPFIIGQEIISDALLASLQQLADAGLPCSPLVRELRHQIDNFEHPEALATLKLLKAKHLAQ</sequence>
<feature type="domain" description="PAC" evidence="21">
    <location>
        <begin position="246"/>
        <end position="298"/>
    </location>
</feature>
<feature type="domain" description="Response regulatory" evidence="19">
    <location>
        <begin position="552"/>
        <end position="676"/>
    </location>
</feature>
<evidence type="ECO:0000256" key="4">
    <source>
        <dbReference type="ARBA" id="ARBA00022475"/>
    </source>
</evidence>
<protein>
    <recommendedName>
        <fullName evidence="15">Sensory/regulatory protein RpfC</fullName>
        <ecNumber evidence="3">2.7.13.3</ecNumber>
    </recommendedName>
</protein>
<proteinExistence type="predicted"/>
<dbReference type="PATRIC" id="fig|1116472.3.peg.31"/>
<evidence type="ECO:0000256" key="17">
    <source>
        <dbReference type="PROSITE-ProRule" id="PRU00169"/>
    </source>
</evidence>
<evidence type="ECO:0000256" key="2">
    <source>
        <dbReference type="ARBA" id="ARBA00004651"/>
    </source>
</evidence>
<feature type="domain" description="PAS" evidence="20">
    <location>
        <begin position="175"/>
        <end position="229"/>
    </location>
</feature>
<dbReference type="SMART" id="SM00387">
    <property type="entry name" value="HATPase_c"/>
    <property type="match status" value="1"/>
</dbReference>
<dbReference type="PANTHER" id="PTHR45339">
    <property type="entry name" value="HYBRID SIGNAL TRANSDUCTION HISTIDINE KINASE J"/>
    <property type="match status" value="1"/>
</dbReference>
<dbReference type="Gene3D" id="3.30.565.10">
    <property type="entry name" value="Histidine kinase-like ATPase, C-terminal domain"/>
    <property type="match status" value="1"/>
</dbReference>
<dbReference type="FunFam" id="1.10.287.130:FF:000002">
    <property type="entry name" value="Two-component osmosensing histidine kinase"/>
    <property type="match status" value="1"/>
</dbReference>
<feature type="domain" description="PAC" evidence="21">
    <location>
        <begin position="122"/>
        <end position="174"/>
    </location>
</feature>
<dbReference type="Gene3D" id="3.40.50.2300">
    <property type="match status" value="2"/>
</dbReference>